<dbReference type="GO" id="GO:0050661">
    <property type="term" value="F:NADP binding"/>
    <property type="evidence" value="ECO:0007669"/>
    <property type="project" value="TreeGrafter"/>
</dbReference>
<dbReference type="SUPFAM" id="SSF53223">
    <property type="entry name" value="Aminoacid dehydrogenase-like, N-terminal domain"/>
    <property type="match status" value="1"/>
</dbReference>
<dbReference type="EMBL" id="CP024915">
    <property type="protein sequence ID" value="AUZ89332.1"/>
    <property type="molecule type" value="Genomic_DNA"/>
</dbReference>
<reference evidence="2 3" key="1">
    <citation type="submission" date="2017-11" db="EMBL/GenBank/DDBJ databases">
        <title>Draft genome of Arthrobacter agilis strain UMCV2, a plant growth-promoting rhizobacterium and biocontrol capacity of phytopathogenic fungi.</title>
        <authorList>
            <person name="Martinez-Camara R."/>
            <person name="Santoyo G."/>
            <person name="Moreno-Hagelsieb G."/>
            <person name="Valencia-Cantero E."/>
        </authorList>
    </citation>
    <scope>NUCLEOTIDE SEQUENCE [LARGE SCALE GENOMIC DNA]</scope>
    <source>
        <strain evidence="2 3">UMCV2</strain>
    </source>
</reference>
<dbReference type="CDD" id="cd01065">
    <property type="entry name" value="NAD_bind_Shikimate_DH"/>
    <property type="match status" value="1"/>
</dbReference>
<accession>A0A2L0UJC6</accession>
<dbReference type="AlphaFoldDB" id="A0A2L0UJC6"/>
<dbReference type="InterPro" id="IPR022893">
    <property type="entry name" value="Shikimate_DH_fam"/>
</dbReference>
<dbReference type="InterPro" id="IPR013708">
    <property type="entry name" value="Shikimate_DH-bd_N"/>
</dbReference>
<dbReference type="PANTHER" id="PTHR21089">
    <property type="entry name" value="SHIKIMATE DEHYDROGENASE"/>
    <property type="match status" value="1"/>
</dbReference>
<dbReference type="InterPro" id="IPR046346">
    <property type="entry name" value="Aminoacid_DH-like_N_sf"/>
</dbReference>
<organism evidence="2 3">
    <name type="scientific">Arthrobacter agilis</name>
    <dbReference type="NCBI Taxonomy" id="37921"/>
    <lineage>
        <taxon>Bacteria</taxon>
        <taxon>Bacillati</taxon>
        <taxon>Actinomycetota</taxon>
        <taxon>Actinomycetes</taxon>
        <taxon>Micrococcales</taxon>
        <taxon>Micrococcaceae</taxon>
        <taxon>Arthrobacter</taxon>
    </lineage>
</organism>
<dbReference type="Proteomes" id="UP000239187">
    <property type="component" value="Chromosome"/>
</dbReference>
<dbReference type="GO" id="GO:0004764">
    <property type="term" value="F:shikimate 3-dehydrogenase (NADP+) activity"/>
    <property type="evidence" value="ECO:0007669"/>
    <property type="project" value="InterPro"/>
</dbReference>
<dbReference type="RefSeq" id="WP_208741756.1">
    <property type="nucleotide sequence ID" value="NZ_CP024915.1"/>
</dbReference>
<name>A0A2L0UJC6_9MICC</name>
<dbReference type="GO" id="GO:0019632">
    <property type="term" value="P:shikimate metabolic process"/>
    <property type="evidence" value="ECO:0007669"/>
    <property type="project" value="TreeGrafter"/>
</dbReference>
<dbReference type="PANTHER" id="PTHR21089:SF9">
    <property type="entry name" value="SHIKIMATE DEHYDROGENASE-LIKE PROTEIN HI_0607"/>
    <property type="match status" value="1"/>
</dbReference>
<dbReference type="Gene3D" id="3.40.50.10860">
    <property type="entry name" value="Leucine Dehydrogenase, chain A, domain 1"/>
    <property type="match status" value="1"/>
</dbReference>
<dbReference type="SUPFAM" id="SSF51735">
    <property type="entry name" value="NAD(P)-binding Rossmann-fold domains"/>
    <property type="match status" value="1"/>
</dbReference>
<dbReference type="NCBIfam" id="NF009202">
    <property type="entry name" value="PRK12550.1"/>
    <property type="match status" value="1"/>
</dbReference>
<sequence>MTLCISLAARPSNIGTRFHNYLYEELGLNFIYKAFTTPDLPAAIAGLRGLGIRGCAISMPFKEDVIALVDRLDPSAKAIDSVNTIVNDDGVLTAYNTDYLAVERLLREHAVPTSHSVLVQGSGGMAKAVVAALRDSGFTRVTVVARNERTGRALADLYGFAWQQAVGESTADLILNVTPLGMAGADADALAFPAAAIEAARVVFDVVASPSETPLILAARAAGKPVITGAEVVALQAEEQFVLYTGVRPTAEQVRAAGEFSRREA</sequence>
<evidence type="ECO:0000313" key="3">
    <source>
        <dbReference type="Proteomes" id="UP000239187"/>
    </source>
</evidence>
<dbReference type="Pfam" id="PF08501">
    <property type="entry name" value="Shikimate_dh_N"/>
    <property type="match status" value="1"/>
</dbReference>
<proteinExistence type="predicted"/>
<feature type="domain" description="Shikimate dehydrogenase substrate binding N-terminal" evidence="1">
    <location>
        <begin position="17"/>
        <end position="85"/>
    </location>
</feature>
<dbReference type="Gene3D" id="3.40.50.720">
    <property type="entry name" value="NAD(P)-binding Rossmann-like Domain"/>
    <property type="match status" value="1"/>
</dbReference>
<evidence type="ECO:0000313" key="2">
    <source>
        <dbReference type="EMBL" id="AUZ89332.1"/>
    </source>
</evidence>
<dbReference type="GO" id="GO:0005829">
    <property type="term" value="C:cytosol"/>
    <property type="evidence" value="ECO:0007669"/>
    <property type="project" value="TreeGrafter"/>
</dbReference>
<dbReference type="InterPro" id="IPR036291">
    <property type="entry name" value="NAD(P)-bd_dom_sf"/>
</dbReference>
<gene>
    <name evidence="2" type="ORF">CVO76_08565</name>
</gene>
<evidence type="ECO:0000259" key="1">
    <source>
        <dbReference type="Pfam" id="PF08501"/>
    </source>
</evidence>
<dbReference type="GO" id="GO:0009423">
    <property type="term" value="P:chorismate biosynthetic process"/>
    <property type="evidence" value="ECO:0007669"/>
    <property type="project" value="TreeGrafter"/>
</dbReference>
<protein>
    <submittedName>
        <fullName evidence="2">Shikimate 5-dehydrogenase</fullName>
    </submittedName>
</protein>